<dbReference type="Proteomes" id="UP000553632">
    <property type="component" value="Unassembled WGS sequence"/>
</dbReference>
<accession>A0A7J6SDD8</accession>
<evidence type="ECO:0000313" key="3">
    <source>
        <dbReference type="Proteomes" id="UP000553632"/>
    </source>
</evidence>
<dbReference type="AlphaFoldDB" id="A0A7J6SDD8"/>
<dbReference type="EMBL" id="JABANO010019003">
    <property type="protein sequence ID" value="KAF4730898.1"/>
    <property type="molecule type" value="Genomic_DNA"/>
</dbReference>
<feature type="region of interest" description="Disordered" evidence="1">
    <location>
        <begin position="199"/>
        <end position="221"/>
    </location>
</feature>
<sequence length="221" mass="23546">GFSSTVMAVTSGGGSPGGVNPQFSIDQLFCERNVLASLIYKMNNAHGRLPYFGALRKLQRNLDSLIDTSGSGDSNTISSWSDVLERAQAADNAADSGGQYARRVIASLESLAQDALAAAAPMRELLSMGHWLPFGLTIVGCTARIVMIAENLVISLQPYARAIKRSPQMDTGIDEAMKEDEEDMGVAVADDVDEAKMAAAVGSGRGGAPASRRQKKRVRRR</sequence>
<evidence type="ECO:0000313" key="2">
    <source>
        <dbReference type="EMBL" id="KAF4730898.1"/>
    </source>
</evidence>
<feature type="non-terminal residue" evidence="2">
    <location>
        <position position="1"/>
    </location>
</feature>
<organism evidence="2 3">
    <name type="scientific">Perkinsus olseni</name>
    <name type="common">Perkinsus atlanticus</name>
    <dbReference type="NCBI Taxonomy" id="32597"/>
    <lineage>
        <taxon>Eukaryota</taxon>
        <taxon>Sar</taxon>
        <taxon>Alveolata</taxon>
        <taxon>Perkinsozoa</taxon>
        <taxon>Perkinsea</taxon>
        <taxon>Perkinsida</taxon>
        <taxon>Perkinsidae</taxon>
        <taxon>Perkinsus</taxon>
    </lineage>
</organism>
<gene>
    <name evidence="2" type="ORF">FOZ63_010095</name>
</gene>
<proteinExistence type="predicted"/>
<comment type="caution">
    <text evidence="2">The sequence shown here is derived from an EMBL/GenBank/DDBJ whole genome shotgun (WGS) entry which is preliminary data.</text>
</comment>
<keyword evidence="3" id="KW-1185">Reference proteome</keyword>
<evidence type="ECO:0000256" key="1">
    <source>
        <dbReference type="SAM" id="MobiDB-lite"/>
    </source>
</evidence>
<name>A0A7J6SDD8_PEROL</name>
<protein>
    <submittedName>
        <fullName evidence="2">Uncharacterized protein</fullName>
    </submittedName>
</protein>
<reference evidence="2 3" key="1">
    <citation type="submission" date="2020-04" db="EMBL/GenBank/DDBJ databases">
        <title>Perkinsus olseni comparative genomics.</title>
        <authorList>
            <person name="Bogema D.R."/>
        </authorList>
    </citation>
    <scope>NUCLEOTIDE SEQUENCE [LARGE SCALE GENOMIC DNA]</scope>
    <source>
        <strain evidence="2 3">ATCC PRA-207</strain>
    </source>
</reference>
<feature type="compositionally biased region" description="Basic residues" evidence="1">
    <location>
        <begin position="212"/>
        <end position="221"/>
    </location>
</feature>